<dbReference type="PANTHER" id="PTHR43151:SF1">
    <property type="entry name" value="SSR2333 PROTEIN"/>
    <property type="match status" value="1"/>
</dbReference>
<dbReference type="Gene3D" id="2.30.30.90">
    <property type="match status" value="1"/>
</dbReference>
<organism evidence="3 4">
    <name type="scientific">Candidatus Aquitaenariimonas noxiae</name>
    <dbReference type="NCBI Taxonomy" id="1974741"/>
    <lineage>
        <taxon>Bacteria</taxon>
        <taxon>Pseudomonadati</taxon>
        <taxon>Candidatus Omnitrophota</taxon>
        <taxon>Candidatus Aquitaenariimonas</taxon>
    </lineage>
</organism>
<evidence type="ECO:0000313" key="3">
    <source>
        <dbReference type="EMBL" id="PIU41322.1"/>
    </source>
</evidence>
<sequence length="77" mass="8430">MRRITLVQIKPNRKAKVAEISGGANLQNKLMHMGIFKGKEMTKLSHIGLRGPVVIKTGRSMLAIGHGIATKIILEVE</sequence>
<name>A0A2J0KRW5_9BACT</name>
<comment type="caution">
    <text evidence="3">The sequence shown here is derived from an EMBL/GenBank/DDBJ whole genome shotgun (WGS) entry which is preliminary data.</text>
</comment>
<protein>
    <submittedName>
        <fullName evidence="3">Ferrous iron transport protein A</fullName>
    </submittedName>
</protein>
<gene>
    <name evidence="3" type="ORF">COS99_06040</name>
</gene>
<accession>A0A2J0KRW5</accession>
<dbReference type="AlphaFoldDB" id="A0A2J0KRW5"/>
<dbReference type="GO" id="GO:0046914">
    <property type="term" value="F:transition metal ion binding"/>
    <property type="evidence" value="ECO:0007669"/>
    <property type="project" value="InterPro"/>
</dbReference>
<evidence type="ECO:0000256" key="1">
    <source>
        <dbReference type="ARBA" id="ARBA00023004"/>
    </source>
</evidence>
<dbReference type="Pfam" id="PF04023">
    <property type="entry name" value="FeoA"/>
    <property type="match status" value="1"/>
</dbReference>
<dbReference type="Proteomes" id="UP000230052">
    <property type="component" value="Unassembled WGS sequence"/>
</dbReference>
<dbReference type="InterPro" id="IPR038157">
    <property type="entry name" value="FeoA_core_dom"/>
</dbReference>
<dbReference type="InterPro" id="IPR007167">
    <property type="entry name" value="Fe-transptr_FeoA-like"/>
</dbReference>
<dbReference type="InterPro" id="IPR008988">
    <property type="entry name" value="Transcriptional_repressor_C"/>
</dbReference>
<dbReference type="SMART" id="SM00899">
    <property type="entry name" value="FeoA"/>
    <property type="match status" value="1"/>
</dbReference>
<dbReference type="PANTHER" id="PTHR43151">
    <property type="entry name" value="FEOA FAMILY PROTEIN"/>
    <property type="match status" value="1"/>
</dbReference>
<feature type="domain" description="Ferrous iron transporter FeoA-like" evidence="2">
    <location>
        <begin position="4"/>
        <end position="76"/>
    </location>
</feature>
<evidence type="ECO:0000259" key="2">
    <source>
        <dbReference type="SMART" id="SM00899"/>
    </source>
</evidence>
<dbReference type="InterPro" id="IPR053184">
    <property type="entry name" value="FeoA-like"/>
</dbReference>
<keyword evidence="1" id="KW-0408">Iron</keyword>
<reference evidence="3 4" key="1">
    <citation type="submission" date="2017-09" db="EMBL/GenBank/DDBJ databases">
        <title>Depth-based differentiation of microbial function through sediment-hosted aquifers and enrichment of novel symbionts in the deep terrestrial subsurface.</title>
        <authorList>
            <person name="Probst A.J."/>
            <person name="Ladd B."/>
            <person name="Jarett J.K."/>
            <person name="Geller-Mcgrath D.E."/>
            <person name="Sieber C.M."/>
            <person name="Emerson J.B."/>
            <person name="Anantharaman K."/>
            <person name="Thomas B.C."/>
            <person name="Malmstrom R."/>
            <person name="Stieglmeier M."/>
            <person name="Klingl A."/>
            <person name="Woyke T."/>
            <person name="Ryan C.M."/>
            <person name="Banfield J.F."/>
        </authorList>
    </citation>
    <scope>NUCLEOTIDE SEQUENCE [LARGE SCALE GENOMIC DNA]</scope>
    <source>
        <strain evidence="3">CG07_land_8_20_14_0_80_42_15</strain>
    </source>
</reference>
<dbReference type="EMBL" id="PEWV01000061">
    <property type="protein sequence ID" value="PIU41322.1"/>
    <property type="molecule type" value="Genomic_DNA"/>
</dbReference>
<proteinExistence type="predicted"/>
<dbReference type="SUPFAM" id="SSF50037">
    <property type="entry name" value="C-terminal domain of transcriptional repressors"/>
    <property type="match status" value="1"/>
</dbReference>
<evidence type="ECO:0000313" key="4">
    <source>
        <dbReference type="Proteomes" id="UP000230052"/>
    </source>
</evidence>